<protein>
    <submittedName>
        <fullName evidence="2">Uncharacterized protein</fullName>
    </submittedName>
</protein>
<reference evidence="2" key="2">
    <citation type="journal article" date="2015" name="Data Brief">
        <title>Shoot transcriptome of the giant reed, Arundo donax.</title>
        <authorList>
            <person name="Barrero R.A."/>
            <person name="Guerrero F.D."/>
            <person name="Moolhuijzen P."/>
            <person name="Goolsby J.A."/>
            <person name="Tidwell J."/>
            <person name="Bellgard S.E."/>
            <person name="Bellgard M.I."/>
        </authorList>
    </citation>
    <scope>NUCLEOTIDE SEQUENCE</scope>
    <source>
        <tissue evidence="2">Shoot tissue taken approximately 20 cm above the soil surface</tissue>
    </source>
</reference>
<organism evidence="2">
    <name type="scientific">Arundo donax</name>
    <name type="common">Giant reed</name>
    <name type="synonym">Donax arundinaceus</name>
    <dbReference type="NCBI Taxonomy" id="35708"/>
    <lineage>
        <taxon>Eukaryota</taxon>
        <taxon>Viridiplantae</taxon>
        <taxon>Streptophyta</taxon>
        <taxon>Embryophyta</taxon>
        <taxon>Tracheophyta</taxon>
        <taxon>Spermatophyta</taxon>
        <taxon>Magnoliopsida</taxon>
        <taxon>Liliopsida</taxon>
        <taxon>Poales</taxon>
        <taxon>Poaceae</taxon>
        <taxon>PACMAD clade</taxon>
        <taxon>Arundinoideae</taxon>
        <taxon>Arundineae</taxon>
        <taxon>Arundo</taxon>
    </lineage>
</organism>
<proteinExistence type="predicted"/>
<keyword evidence="1" id="KW-0732">Signal</keyword>
<reference evidence="2" key="1">
    <citation type="submission" date="2014-09" db="EMBL/GenBank/DDBJ databases">
        <authorList>
            <person name="Magalhaes I.L.F."/>
            <person name="Oliveira U."/>
            <person name="Santos F.R."/>
            <person name="Vidigal T.H.D.A."/>
            <person name="Brescovit A.D."/>
            <person name="Santos A.J."/>
        </authorList>
    </citation>
    <scope>NUCLEOTIDE SEQUENCE</scope>
    <source>
        <tissue evidence="2">Shoot tissue taken approximately 20 cm above the soil surface</tissue>
    </source>
</reference>
<evidence type="ECO:0000256" key="1">
    <source>
        <dbReference type="SAM" id="SignalP"/>
    </source>
</evidence>
<dbReference type="AlphaFoldDB" id="A0A0A9B356"/>
<name>A0A0A9B356_ARUDO</name>
<accession>A0A0A9B356</accession>
<dbReference type="EMBL" id="GBRH01244143">
    <property type="protein sequence ID" value="JAD53752.1"/>
    <property type="molecule type" value="Transcribed_RNA"/>
</dbReference>
<feature type="chain" id="PRO_5002060387" evidence="1">
    <location>
        <begin position="17"/>
        <end position="36"/>
    </location>
</feature>
<sequence length="36" mass="4032">MKTSVLPLLILPFIFAKTTKWNQHVCSPSNLTITTS</sequence>
<evidence type="ECO:0000313" key="2">
    <source>
        <dbReference type="EMBL" id="JAD53752.1"/>
    </source>
</evidence>
<feature type="signal peptide" evidence="1">
    <location>
        <begin position="1"/>
        <end position="16"/>
    </location>
</feature>